<evidence type="ECO:0000313" key="1">
    <source>
        <dbReference type="EMBL" id="MFC7448668.1"/>
    </source>
</evidence>
<dbReference type="RefSeq" id="WP_378404974.1">
    <property type="nucleotide sequence ID" value="NZ_JBHTCS010000014.1"/>
</dbReference>
<keyword evidence="2" id="KW-1185">Reference proteome</keyword>
<sequence>MNTIKDLQKKARELKQDRQSKLNEIVAKANADAMMTPSERAEYIAHWRQALAKQYAPKFAAIKEEVASIASATRREADRARPQFDPNSPTDLVRTEQAWRNVVLPQLEKGRSLKAALRNAGADAVLGAERFAPAWMQANLPGPNASGLAGMQVEVQKVPGRNGGKLVSADKEVDTSGVARAVAGRFAELADAQGAAAIASAITLDSVLPAFDRYIDDLDSGTGGGLDTAIGLHMAMSQGADGDEPDAGEDAA</sequence>
<gene>
    <name evidence="1" type="ORF">ACFQS9_12290</name>
</gene>
<dbReference type="Proteomes" id="UP001596484">
    <property type="component" value="Unassembled WGS sequence"/>
</dbReference>
<protein>
    <submittedName>
        <fullName evidence="1">Uncharacterized protein</fullName>
    </submittedName>
</protein>
<evidence type="ECO:0000313" key="2">
    <source>
        <dbReference type="Proteomes" id="UP001596484"/>
    </source>
</evidence>
<dbReference type="EMBL" id="JBHTCS010000014">
    <property type="protein sequence ID" value="MFC7448668.1"/>
    <property type="molecule type" value="Genomic_DNA"/>
</dbReference>
<name>A0ABW2RYT0_9NOCA</name>
<proteinExistence type="predicted"/>
<organism evidence="1 2">
    <name type="scientific">Rhodococcus daqingensis</name>
    <dbReference type="NCBI Taxonomy" id="2479363"/>
    <lineage>
        <taxon>Bacteria</taxon>
        <taxon>Bacillati</taxon>
        <taxon>Actinomycetota</taxon>
        <taxon>Actinomycetes</taxon>
        <taxon>Mycobacteriales</taxon>
        <taxon>Nocardiaceae</taxon>
        <taxon>Rhodococcus</taxon>
    </lineage>
</organism>
<reference evidence="2" key="1">
    <citation type="journal article" date="2019" name="Int. J. Syst. Evol. Microbiol.">
        <title>The Global Catalogue of Microorganisms (GCM) 10K type strain sequencing project: providing services to taxonomists for standard genome sequencing and annotation.</title>
        <authorList>
            <consortium name="The Broad Institute Genomics Platform"/>
            <consortium name="The Broad Institute Genome Sequencing Center for Infectious Disease"/>
            <person name="Wu L."/>
            <person name="Ma J."/>
        </authorList>
    </citation>
    <scope>NUCLEOTIDE SEQUENCE [LARGE SCALE GENOMIC DNA]</scope>
    <source>
        <strain evidence="2">ICMP 19430</strain>
    </source>
</reference>
<accession>A0ABW2RYT0</accession>
<comment type="caution">
    <text evidence="1">The sequence shown here is derived from an EMBL/GenBank/DDBJ whole genome shotgun (WGS) entry which is preliminary data.</text>
</comment>